<dbReference type="GO" id="GO:0005730">
    <property type="term" value="C:nucleolus"/>
    <property type="evidence" value="ECO:0007669"/>
    <property type="project" value="UniProtKB-SubCell"/>
</dbReference>
<evidence type="ECO:0000313" key="12">
    <source>
        <dbReference type="EMBL" id="ELT88915.1"/>
    </source>
</evidence>
<dbReference type="CDD" id="cd00403">
    <property type="entry name" value="Ribosomal_L1"/>
    <property type="match status" value="1"/>
</dbReference>
<reference evidence="12 14" key="2">
    <citation type="journal article" date="2013" name="Nature">
        <title>Insights into bilaterian evolution from three spiralian genomes.</title>
        <authorList>
            <person name="Simakov O."/>
            <person name="Marletaz F."/>
            <person name="Cho S.J."/>
            <person name="Edsinger-Gonzales E."/>
            <person name="Havlak P."/>
            <person name="Hellsten U."/>
            <person name="Kuo D.H."/>
            <person name="Larsson T."/>
            <person name="Lv J."/>
            <person name="Arendt D."/>
            <person name="Savage R."/>
            <person name="Osoegawa K."/>
            <person name="de Jong P."/>
            <person name="Grimwood J."/>
            <person name="Chapman J.A."/>
            <person name="Shapiro H."/>
            <person name="Aerts A."/>
            <person name="Otillar R.P."/>
            <person name="Terry A.Y."/>
            <person name="Boore J.L."/>
            <person name="Grigoriev I.V."/>
            <person name="Lindberg D.R."/>
            <person name="Seaver E.C."/>
            <person name="Weisblat D.A."/>
            <person name="Putnam N.H."/>
            <person name="Rokhsar D.S."/>
        </authorList>
    </citation>
    <scope>NUCLEOTIDE SEQUENCE</scope>
    <source>
        <strain evidence="12 14">I ESC-2004</strain>
    </source>
</reference>
<reference evidence="14" key="1">
    <citation type="submission" date="2012-12" db="EMBL/GenBank/DDBJ databases">
        <authorList>
            <person name="Hellsten U."/>
            <person name="Grimwood J."/>
            <person name="Chapman J.A."/>
            <person name="Shapiro H."/>
            <person name="Aerts A."/>
            <person name="Otillar R.P."/>
            <person name="Terry A.Y."/>
            <person name="Boore J.L."/>
            <person name="Simakov O."/>
            <person name="Marletaz F."/>
            <person name="Cho S.-J."/>
            <person name="Edsinger-Gonzales E."/>
            <person name="Havlak P."/>
            <person name="Kuo D.-H."/>
            <person name="Larsson T."/>
            <person name="Lv J."/>
            <person name="Arendt D."/>
            <person name="Savage R."/>
            <person name="Osoegawa K."/>
            <person name="de Jong P."/>
            <person name="Lindberg D.R."/>
            <person name="Seaver E.C."/>
            <person name="Weisblat D.A."/>
            <person name="Putnam N.H."/>
            <person name="Grigoriev I.V."/>
            <person name="Rokhsar D.S."/>
        </authorList>
    </citation>
    <scope>NUCLEOTIDE SEQUENCE</scope>
    <source>
        <strain evidence="14">I ESC-2004</strain>
    </source>
</reference>
<keyword evidence="4" id="KW-0832">Ubl conjugation</keyword>
<dbReference type="InterPro" id="IPR023674">
    <property type="entry name" value="Ribosomal_uL1-like"/>
</dbReference>
<evidence type="ECO:0000256" key="7">
    <source>
        <dbReference type="ARBA" id="ARBA00023242"/>
    </source>
</evidence>
<comment type="subcellular location">
    <subcellularLocation>
        <location evidence="1">Nucleus</location>
        <location evidence="1">Nucleolus</location>
    </subcellularLocation>
</comment>
<feature type="region of interest" description="Disordered" evidence="11">
    <location>
        <begin position="326"/>
        <end position="358"/>
    </location>
</feature>
<keyword evidence="6" id="KW-0175">Coiled coil</keyword>
<dbReference type="InterPro" id="IPR016095">
    <property type="entry name" value="Ribosomal_uL1_3-a/b-sand"/>
</dbReference>
<dbReference type="AlphaFoldDB" id="R7T675"/>
<dbReference type="EMBL" id="AMQN01015119">
    <property type="status" value="NOT_ANNOTATED_CDS"/>
    <property type="molecule type" value="Genomic_DNA"/>
</dbReference>
<keyword evidence="14" id="KW-1185">Reference proteome</keyword>
<keyword evidence="3" id="KW-0597">Phosphoprotein</keyword>
<evidence type="ECO:0000256" key="1">
    <source>
        <dbReference type="ARBA" id="ARBA00004604"/>
    </source>
</evidence>
<dbReference type="OMA" id="PQRAYKN"/>
<comment type="similarity">
    <text evidence="9">Belongs to the universal ribosomal protein uL1 family. Highly divergent.</text>
</comment>
<feature type="compositionally biased region" description="Basic residues" evidence="11">
    <location>
        <begin position="343"/>
        <end position="358"/>
    </location>
</feature>
<evidence type="ECO:0000256" key="5">
    <source>
        <dbReference type="ARBA" id="ARBA00022990"/>
    </source>
</evidence>
<dbReference type="HOGENOM" id="CLU_026457_0_1_1"/>
<dbReference type="EnsemblMetazoa" id="CapteT149919">
    <property type="protein sequence ID" value="CapteP149919"/>
    <property type="gene ID" value="CapteG149919"/>
</dbReference>
<evidence type="ECO:0000256" key="4">
    <source>
        <dbReference type="ARBA" id="ARBA00022843"/>
    </source>
</evidence>
<dbReference type="GO" id="GO:0003723">
    <property type="term" value="F:RNA binding"/>
    <property type="evidence" value="ECO:0007669"/>
    <property type="project" value="InterPro"/>
</dbReference>
<evidence type="ECO:0000256" key="2">
    <source>
        <dbReference type="ARBA" id="ARBA00022499"/>
    </source>
</evidence>
<evidence type="ECO:0000256" key="9">
    <source>
        <dbReference type="ARBA" id="ARBA00061550"/>
    </source>
</evidence>
<protein>
    <recommendedName>
        <fullName evidence="10">Ribosomal L1 domain-containing protein 1</fullName>
    </recommendedName>
</protein>
<dbReference type="SUPFAM" id="SSF56808">
    <property type="entry name" value="Ribosomal protein L1"/>
    <property type="match status" value="1"/>
</dbReference>
<keyword evidence="5" id="KW-0007">Acetylation</keyword>
<reference evidence="13" key="3">
    <citation type="submission" date="2015-06" db="UniProtKB">
        <authorList>
            <consortium name="EnsemblMetazoa"/>
        </authorList>
    </citation>
    <scope>IDENTIFICATION</scope>
</reference>
<keyword evidence="7" id="KW-0539">Nucleus</keyword>
<dbReference type="OrthoDB" id="10251727at2759"/>
<evidence type="ECO:0000256" key="6">
    <source>
        <dbReference type="ARBA" id="ARBA00023054"/>
    </source>
</evidence>
<dbReference type="FunFam" id="3.40.50.790:FF:000004">
    <property type="entry name" value="Ribosomal L1 domain-containing 1-like 1"/>
    <property type="match status" value="1"/>
</dbReference>
<proteinExistence type="inferred from homology"/>
<dbReference type="InterPro" id="IPR028364">
    <property type="entry name" value="Ribosomal_uL1/biogenesis"/>
</dbReference>
<evidence type="ECO:0000256" key="11">
    <source>
        <dbReference type="SAM" id="MobiDB-lite"/>
    </source>
</evidence>
<evidence type="ECO:0000313" key="14">
    <source>
        <dbReference type="Proteomes" id="UP000014760"/>
    </source>
</evidence>
<evidence type="ECO:0000256" key="3">
    <source>
        <dbReference type="ARBA" id="ARBA00022553"/>
    </source>
</evidence>
<accession>R7T675</accession>
<dbReference type="Proteomes" id="UP000014760">
    <property type="component" value="Unassembled WGS sequence"/>
</dbReference>
<evidence type="ECO:0000256" key="10">
    <source>
        <dbReference type="ARBA" id="ARBA00070787"/>
    </source>
</evidence>
<dbReference type="EMBL" id="AMQN01015118">
    <property type="status" value="NOT_ANNOTATED_CDS"/>
    <property type="molecule type" value="Genomic_DNA"/>
</dbReference>
<dbReference type="PANTHER" id="PTHR23105">
    <property type="entry name" value="RIBOSOMAL PROTEIN L7AE FAMILY MEMBER"/>
    <property type="match status" value="1"/>
</dbReference>
<dbReference type="Gene3D" id="3.30.190.20">
    <property type="match status" value="1"/>
</dbReference>
<name>R7T675_CAPTE</name>
<comment type="function">
    <text evidence="8">Regulates cellular senescence through inhibition of PTEN translation. Acts as a pro-apoptotic regulator in response to DNA damage.</text>
</comment>
<dbReference type="STRING" id="283909.R7T675"/>
<keyword evidence="2" id="KW-1017">Isopeptide bond</keyword>
<evidence type="ECO:0000256" key="8">
    <source>
        <dbReference type="ARBA" id="ARBA00054167"/>
    </source>
</evidence>
<organism evidence="12">
    <name type="scientific">Capitella teleta</name>
    <name type="common">Polychaete worm</name>
    <dbReference type="NCBI Taxonomy" id="283909"/>
    <lineage>
        <taxon>Eukaryota</taxon>
        <taxon>Metazoa</taxon>
        <taxon>Spiralia</taxon>
        <taxon>Lophotrochozoa</taxon>
        <taxon>Annelida</taxon>
        <taxon>Polychaeta</taxon>
        <taxon>Sedentaria</taxon>
        <taxon>Scolecida</taxon>
        <taxon>Capitellidae</taxon>
        <taxon>Capitella</taxon>
    </lineage>
</organism>
<dbReference type="InterPro" id="IPR050257">
    <property type="entry name" value="eL8/uL1-like"/>
</dbReference>
<evidence type="ECO:0000313" key="13">
    <source>
        <dbReference type="EnsemblMetazoa" id="CapteP149919"/>
    </source>
</evidence>
<dbReference type="Gene3D" id="3.40.50.790">
    <property type="match status" value="1"/>
</dbReference>
<dbReference type="EMBL" id="KB311620">
    <property type="protein sequence ID" value="ELT88915.1"/>
    <property type="molecule type" value="Genomic_DNA"/>
</dbReference>
<dbReference type="Pfam" id="PF00687">
    <property type="entry name" value="Ribosomal_L1"/>
    <property type="match status" value="1"/>
</dbReference>
<gene>
    <name evidence="12" type="ORF">CAPTEDRAFT_149919</name>
</gene>
<sequence>MTLTKKKAAKSLVDKAEVTKAVQTLSEFFQKKVEDKSFLGELIQQKYLLQIVLKKIPSQKHVNFKINLPNSHHSDLSEVCLFVKDVDKASRDHEASSRHYKEVLLKNNIHNISQIVPLKELKLEYQPFEAKRNLSNLSDVFLADARIIRLLPKLLGKNFYGRNRIPLQIDLESKDLAKEVKTALHLSVCSINRGSTCTIPVGHTALKEDQLTENVMACIAQMTEKLPGGKDNIHSLHLKTNQSPAVALYLSYTSGEEVKLPKKKDVEVEVDEPEDVTTIKNKKVRVMPTGDIHLVEQNEDGEAKKTIVLSFPGKVKETVVMGDAAKVKRKRKGGEEVASSPAKKTKAVRQVRRRRRRR</sequence>